<feature type="region of interest" description="Disordered" evidence="1">
    <location>
        <begin position="38"/>
        <end position="75"/>
    </location>
</feature>
<evidence type="ECO:0008006" key="4">
    <source>
        <dbReference type="Google" id="ProtNLM"/>
    </source>
</evidence>
<name>A0A2J8A9Q2_9CHLO</name>
<protein>
    <recommendedName>
        <fullName evidence="4">BACK domain-containing protein</fullName>
    </recommendedName>
</protein>
<dbReference type="AlphaFoldDB" id="A0A2J8A9Q2"/>
<evidence type="ECO:0000313" key="3">
    <source>
        <dbReference type="Proteomes" id="UP000236333"/>
    </source>
</evidence>
<proteinExistence type="predicted"/>
<dbReference type="OrthoDB" id="546755at2759"/>
<evidence type="ECO:0000256" key="1">
    <source>
        <dbReference type="SAM" id="MobiDB-lite"/>
    </source>
</evidence>
<dbReference type="Proteomes" id="UP000236333">
    <property type="component" value="Unassembled WGS sequence"/>
</dbReference>
<sequence length="541" mass="57885">MFPGNPVIAIAIAELFGSGKDSDCSIIFYVEERVPGGGEASEEAESAPSMPADGAQGPNRKTRKVERNVGSPLPGHQHVLRYASERFRAKIDRWTGEQRDGGKKEPSLELRVSLNSEDEEPAARAAIGLAYTGRVQAGSMREALEVRRQTAYLQVEGGVEACDEFMRSRLHAASSDCSSSGDESGVEGGGTGQPLVLAFFSCTDLFPSPTEEPSFGVVLTWAKLALAHHFRDAPAVLNTRRLRTQLLALPAVAMEALLGSDAFGTDTEASVLLLLATWMKANFQNTDAPTRARLCRLVRLLPALATDFSTGGRKGLPRAWFPIRFTEAAFIANLSSTSHLTSPTNRADARVKLAAAGSDVYDLSSPWYNFAARPQCVDTTYKWSINEQELEKVLEADAGGAPGGQHVPVTFQGGSSSIAAQGLMWELRVLYGRGASTAGLLLTCNVPAAYKRAGARAAKKLAGVADLNVLLLLHWWQDGSREDRWSHSNTVTVVLGTGSLVGAIVLPPEAAGIDGMWSGYLHEGKISGSLMLMPPPPQSPL</sequence>
<dbReference type="Gene3D" id="3.30.710.10">
    <property type="entry name" value="Potassium Channel Kv1.1, Chain A"/>
    <property type="match status" value="1"/>
</dbReference>
<organism evidence="2 3">
    <name type="scientific">Tetrabaena socialis</name>
    <dbReference type="NCBI Taxonomy" id="47790"/>
    <lineage>
        <taxon>Eukaryota</taxon>
        <taxon>Viridiplantae</taxon>
        <taxon>Chlorophyta</taxon>
        <taxon>core chlorophytes</taxon>
        <taxon>Chlorophyceae</taxon>
        <taxon>CS clade</taxon>
        <taxon>Chlamydomonadales</taxon>
        <taxon>Tetrabaenaceae</taxon>
        <taxon>Tetrabaena</taxon>
    </lineage>
</organism>
<evidence type="ECO:0000313" key="2">
    <source>
        <dbReference type="EMBL" id="PNH09258.1"/>
    </source>
</evidence>
<keyword evidence="3" id="KW-1185">Reference proteome</keyword>
<dbReference type="EMBL" id="PGGS01000097">
    <property type="protein sequence ID" value="PNH09258.1"/>
    <property type="molecule type" value="Genomic_DNA"/>
</dbReference>
<reference evidence="2 3" key="1">
    <citation type="journal article" date="2017" name="Mol. Biol. Evol.">
        <title>The 4-celled Tetrabaena socialis nuclear genome reveals the essential components for genetic control of cell number at the origin of multicellularity in the volvocine lineage.</title>
        <authorList>
            <person name="Featherston J."/>
            <person name="Arakaki Y."/>
            <person name="Hanschen E.R."/>
            <person name="Ferris P.J."/>
            <person name="Michod R.E."/>
            <person name="Olson B.J.S.C."/>
            <person name="Nozaki H."/>
            <person name="Durand P.M."/>
        </authorList>
    </citation>
    <scope>NUCLEOTIDE SEQUENCE [LARGE SCALE GENOMIC DNA]</scope>
    <source>
        <strain evidence="2 3">NIES-571</strain>
    </source>
</reference>
<accession>A0A2J8A9Q2</accession>
<gene>
    <name evidence="2" type="ORF">TSOC_004127</name>
</gene>
<dbReference type="InterPro" id="IPR011333">
    <property type="entry name" value="SKP1/BTB/POZ_sf"/>
</dbReference>
<comment type="caution">
    <text evidence="2">The sequence shown here is derived from an EMBL/GenBank/DDBJ whole genome shotgun (WGS) entry which is preliminary data.</text>
</comment>